<dbReference type="PROSITE" id="PS00211">
    <property type="entry name" value="ABC_TRANSPORTER_1"/>
    <property type="match status" value="1"/>
</dbReference>
<dbReference type="InterPro" id="IPR003439">
    <property type="entry name" value="ABC_transporter-like_ATP-bd"/>
</dbReference>
<protein>
    <submittedName>
        <fullName evidence="11">ATP-binding cassette domain-containing protein</fullName>
    </submittedName>
</protein>
<evidence type="ECO:0000256" key="2">
    <source>
        <dbReference type="ARBA" id="ARBA00022448"/>
    </source>
</evidence>
<dbReference type="InterPro" id="IPR051535">
    <property type="entry name" value="Siderophore_ABC-ATPase"/>
</dbReference>
<accession>A0ABU3DFJ9</accession>
<gene>
    <name evidence="11" type="ORF">RM543_07165</name>
</gene>
<evidence type="ECO:0000256" key="8">
    <source>
        <dbReference type="ARBA" id="ARBA00023065"/>
    </source>
</evidence>
<dbReference type="RefSeq" id="WP_311690206.1">
    <property type="nucleotide sequence ID" value="NZ_JAVRHL010000002.1"/>
</dbReference>
<dbReference type="CDD" id="cd03214">
    <property type="entry name" value="ABC_Iron-Siderophores_B12_Hemin"/>
    <property type="match status" value="1"/>
</dbReference>
<keyword evidence="12" id="KW-1185">Reference proteome</keyword>
<dbReference type="GO" id="GO:0005524">
    <property type="term" value="F:ATP binding"/>
    <property type="evidence" value="ECO:0007669"/>
    <property type="project" value="UniProtKB-KW"/>
</dbReference>
<evidence type="ECO:0000256" key="7">
    <source>
        <dbReference type="ARBA" id="ARBA00023004"/>
    </source>
</evidence>
<dbReference type="InterPro" id="IPR027417">
    <property type="entry name" value="P-loop_NTPase"/>
</dbReference>
<dbReference type="Gene3D" id="3.40.50.300">
    <property type="entry name" value="P-loop containing nucleotide triphosphate hydrolases"/>
    <property type="match status" value="1"/>
</dbReference>
<keyword evidence="6 11" id="KW-0067">ATP-binding</keyword>
<dbReference type="SMART" id="SM00382">
    <property type="entry name" value="AAA"/>
    <property type="match status" value="1"/>
</dbReference>
<comment type="caution">
    <text evidence="11">The sequence shown here is derived from an EMBL/GenBank/DDBJ whole genome shotgun (WGS) entry which is preliminary data.</text>
</comment>
<keyword evidence="2" id="KW-0813">Transport</keyword>
<dbReference type="SUPFAM" id="SSF52540">
    <property type="entry name" value="P-loop containing nucleoside triphosphate hydrolases"/>
    <property type="match status" value="1"/>
</dbReference>
<keyword evidence="5" id="KW-0547">Nucleotide-binding</keyword>
<keyword evidence="8" id="KW-0406">Ion transport</keyword>
<evidence type="ECO:0000313" key="11">
    <source>
        <dbReference type="EMBL" id="MDT0682457.1"/>
    </source>
</evidence>
<evidence type="ECO:0000313" key="12">
    <source>
        <dbReference type="Proteomes" id="UP001265259"/>
    </source>
</evidence>
<keyword evidence="3" id="KW-1003">Cell membrane</keyword>
<evidence type="ECO:0000259" key="10">
    <source>
        <dbReference type="PROSITE" id="PS50893"/>
    </source>
</evidence>
<dbReference type="InterPro" id="IPR003593">
    <property type="entry name" value="AAA+_ATPase"/>
</dbReference>
<evidence type="ECO:0000256" key="6">
    <source>
        <dbReference type="ARBA" id="ARBA00022840"/>
    </source>
</evidence>
<name>A0ABU3DFJ9_9RHOB</name>
<reference evidence="11 12" key="1">
    <citation type="submission" date="2023-09" db="EMBL/GenBank/DDBJ databases">
        <authorList>
            <person name="Rey-Velasco X."/>
        </authorList>
    </citation>
    <scope>NUCLEOTIDE SEQUENCE [LARGE SCALE GENOMIC DNA]</scope>
    <source>
        <strain evidence="11 12">F158</strain>
    </source>
</reference>
<evidence type="ECO:0000256" key="1">
    <source>
        <dbReference type="ARBA" id="ARBA00004202"/>
    </source>
</evidence>
<dbReference type="Pfam" id="PF00005">
    <property type="entry name" value="ABC_tran"/>
    <property type="match status" value="1"/>
</dbReference>
<proteinExistence type="predicted"/>
<dbReference type="InterPro" id="IPR017871">
    <property type="entry name" value="ABC_transporter-like_CS"/>
</dbReference>
<dbReference type="PANTHER" id="PTHR42771:SF3">
    <property type="entry name" value="PETROBACTIN IMPORT ATP-BINDING PROTEIN YCLP"/>
    <property type="match status" value="1"/>
</dbReference>
<evidence type="ECO:0000256" key="5">
    <source>
        <dbReference type="ARBA" id="ARBA00022741"/>
    </source>
</evidence>
<comment type="subcellular location">
    <subcellularLocation>
        <location evidence="1">Cell membrane</location>
        <topology evidence="1">Peripheral membrane protein</topology>
    </subcellularLocation>
</comment>
<keyword evidence="9" id="KW-0472">Membrane</keyword>
<sequence>MIQIESLTASLGDAPILNGIDAVLPRGALTALVGPNGAGKSTLLSVLGRLTPMTGGSVRLDGADLAQIPSRDLARRLSVLRQDTVIATRLTVEDLAGFGRYPHSQGRLTPEDRDIVRRCLALVDLEPLAGRHLDTLSGGQRQRALIAMALAQQTEVLLLDEPLNNLDLAHARRVMNVAAEEARAGKTVVVVLHDLTIAARFADHVVAMKDGRIHDAGPPPEVMSAASLGALYECKVEVHEIGGHRVVMPI</sequence>
<feature type="domain" description="ABC transporter" evidence="10">
    <location>
        <begin position="2"/>
        <end position="235"/>
    </location>
</feature>
<evidence type="ECO:0000256" key="9">
    <source>
        <dbReference type="ARBA" id="ARBA00023136"/>
    </source>
</evidence>
<dbReference type="PANTHER" id="PTHR42771">
    <property type="entry name" value="IRON(3+)-HYDROXAMATE IMPORT ATP-BINDING PROTEIN FHUC"/>
    <property type="match status" value="1"/>
</dbReference>
<dbReference type="PROSITE" id="PS50893">
    <property type="entry name" value="ABC_TRANSPORTER_2"/>
    <property type="match status" value="1"/>
</dbReference>
<evidence type="ECO:0000256" key="4">
    <source>
        <dbReference type="ARBA" id="ARBA00022496"/>
    </source>
</evidence>
<keyword evidence="4" id="KW-0410">Iron transport</keyword>
<organism evidence="11 12">
    <name type="scientific">Tropicimonas omnivorans</name>
    <dbReference type="NCBI Taxonomy" id="3075590"/>
    <lineage>
        <taxon>Bacteria</taxon>
        <taxon>Pseudomonadati</taxon>
        <taxon>Pseudomonadota</taxon>
        <taxon>Alphaproteobacteria</taxon>
        <taxon>Rhodobacterales</taxon>
        <taxon>Roseobacteraceae</taxon>
        <taxon>Tropicimonas</taxon>
    </lineage>
</organism>
<keyword evidence="7" id="KW-0408">Iron</keyword>
<dbReference type="Proteomes" id="UP001265259">
    <property type="component" value="Unassembled WGS sequence"/>
</dbReference>
<evidence type="ECO:0000256" key="3">
    <source>
        <dbReference type="ARBA" id="ARBA00022475"/>
    </source>
</evidence>
<dbReference type="EMBL" id="JAVRHL010000002">
    <property type="protein sequence ID" value="MDT0682457.1"/>
    <property type="molecule type" value="Genomic_DNA"/>
</dbReference>